<keyword evidence="3" id="KW-1185">Reference proteome</keyword>
<dbReference type="RefSeq" id="WP_126350915.1">
    <property type="nucleotide sequence ID" value="NZ_CP086380.1"/>
</dbReference>
<dbReference type="Gene3D" id="3.30.1780.10">
    <property type="entry name" value="ornithine cyclodeaminase, domain 1"/>
    <property type="match status" value="1"/>
</dbReference>
<dbReference type="OrthoDB" id="9792005at2"/>
<gene>
    <name evidence="2" type="ORF">EJ104_01140</name>
</gene>
<reference evidence="2 3" key="1">
    <citation type="submission" date="2018-12" db="EMBL/GenBank/DDBJ databases">
        <title>Deinococcus radiophilus ATCC 27603 genome sequencing and assembly.</title>
        <authorList>
            <person name="Maclea K.S."/>
            <person name="Maynard C.R."/>
        </authorList>
    </citation>
    <scope>NUCLEOTIDE SEQUENCE [LARGE SCALE GENOMIC DNA]</scope>
    <source>
        <strain evidence="2 3">ATCC 27603</strain>
    </source>
</reference>
<accession>A0A3S0ID12</accession>
<sequence length="327" mass="34584">MLILSEQQIQSFYGMPQAIRDLIPALQAEHAGKVQNPPRLVLEVPEKEASALYMPSGIGGLGAVGCKVVTVFPQNPAQKLPTIQGVIVLTEAETGQHIALMSASYLTRLRTGALTGIAADHLARAGAERLGVIGTGGMAADQIRAVRQVRPLRELRLYNRTPTKAEALAAELRTELPDVQISVSPTAEALVEASDMVVAATQSSTPVFDGAALQSGTFVSGIGSYLPSMREVDLTTIQRADKIVLDTLEGTRSEAGELIHAEQAGVWNFGQAHSDLAGVVAGAKPGRESDAEIIFFKCVGAAYFDLAVAQGTYIEAQRRGIGTQVDI</sequence>
<dbReference type="AlphaFoldDB" id="A0A3S0ID12"/>
<dbReference type="Gene3D" id="3.40.50.720">
    <property type="entry name" value="NAD(P)-binding Rossmann-like Domain"/>
    <property type="match status" value="1"/>
</dbReference>
<protein>
    <submittedName>
        <fullName evidence="2">Ornithine cyclodeaminase family protein</fullName>
    </submittedName>
</protein>
<dbReference type="Proteomes" id="UP000277766">
    <property type="component" value="Unassembled WGS sequence"/>
</dbReference>
<dbReference type="InterPro" id="IPR003462">
    <property type="entry name" value="ODC_Mu_crystall"/>
</dbReference>
<evidence type="ECO:0000313" key="2">
    <source>
        <dbReference type="EMBL" id="RTR30887.1"/>
    </source>
</evidence>
<comment type="similarity">
    <text evidence="1">Belongs to the ornithine cyclodeaminase/mu-crystallin family.</text>
</comment>
<dbReference type="GO" id="GO:0016491">
    <property type="term" value="F:oxidoreductase activity"/>
    <property type="evidence" value="ECO:0007669"/>
    <property type="project" value="UniProtKB-ARBA"/>
</dbReference>
<dbReference type="InterPro" id="IPR036291">
    <property type="entry name" value="NAD(P)-bd_dom_sf"/>
</dbReference>
<dbReference type="InterPro" id="IPR023401">
    <property type="entry name" value="ODC_N"/>
</dbReference>
<organism evidence="2 3">
    <name type="scientific">Deinococcus radiophilus</name>
    <dbReference type="NCBI Taxonomy" id="32062"/>
    <lineage>
        <taxon>Bacteria</taxon>
        <taxon>Thermotogati</taxon>
        <taxon>Deinococcota</taxon>
        <taxon>Deinococci</taxon>
        <taxon>Deinococcales</taxon>
        <taxon>Deinococcaceae</taxon>
        <taxon>Deinococcus</taxon>
    </lineage>
</organism>
<dbReference type="Pfam" id="PF02423">
    <property type="entry name" value="OCD_Mu_crystall"/>
    <property type="match status" value="1"/>
</dbReference>
<dbReference type="GO" id="GO:0019752">
    <property type="term" value="P:carboxylic acid metabolic process"/>
    <property type="evidence" value="ECO:0007669"/>
    <property type="project" value="UniProtKB-ARBA"/>
</dbReference>
<dbReference type="SUPFAM" id="SSF51735">
    <property type="entry name" value="NAD(P)-binding Rossmann-fold domains"/>
    <property type="match status" value="1"/>
</dbReference>
<dbReference type="EMBL" id="RXPE01000001">
    <property type="protein sequence ID" value="RTR30887.1"/>
    <property type="molecule type" value="Genomic_DNA"/>
</dbReference>
<dbReference type="PIRSF" id="PIRSF001439">
    <property type="entry name" value="CryM"/>
    <property type="match status" value="1"/>
</dbReference>
<dbReference type="PANTHER" id="PTHR13812">
    <property type="entry name" value="KETIMINE REDUCTASE MU-CRYSTALLIN"/>
    <property type="match status" value="1"/>
</dbReference>
<dbReference type="FunFam" id="3.40.50.720:FF:000311">
    <property type="entry name" value="Ornithine cyclodeaminase"/>
    <property type="match status" value="1"/>
</dbReference>
<proteinExistence type="inferred from homology"/>
<name>A0A3S0ID12_9DEIO</name>
<evidence type="ECO:0000256" key="1">
    <source>
        <dbReference type="ARBA" id="ARBA00008903"/>
    </source>
</evidence>
<evidence type="ECO:0000313" key="3">
    <source>
        <dbReference type="Proteomes" id="UP000277766"/>
    </source>
</evidence>
<comment type="caution">
    <text evidence="2">The sequence shown here is derived from an EMBL/GenBank/DDBJ whole genome shotgun (WGS) entry which is preliminary data.</text>
</comment>
<dbReference type="PANTHER" id="PTHR13812:SF19">
    <property type="entry name" value="KETIMINE REDUCTASE MU-CRYSTALLIN"/>
    <property type="match status" value="1"/>
</dbReference>
<dbReference type="GO" id="GO:0005737">
    <property type="term" value="C:cytoplasm"/>
    <property type="evidence" value="ECO:0007669"/>
    <property type="project" value="TreeGrafter"/>
</dbReference>